<dbReference type="EMBL" id="BAAARN010000004">
    <property type="protein sequence ID" value="GAA2738552.1"/>
    <property type="molecule type" value="Genomic_DNA"/>
</dbReference>
<dbReference type="Pfam" id="PF11716">
    <property type="entry name" value="MDMPI_N"/>
    <property type="match status" value="1"/>
</dbReference>
<proteinExistence type="predicted"/>
<feature type="region of interest" description="Disordered" evidence="1">
    <location>
        <begin position="170"/>
        <end position="196"/>
    </location>
</feature>
<dbReference type="Proteomes" id="UP001501326">
    <property type="component" value="Unassembled WGS sequence"/>
</dbReference>
<dbReference type="InterPro" id="IPR034660">
    <property type="entry name" value="DinB/YfiT-like"/>
</dbReference>
<name>A0ABN3UU73_9MICO</name>
<evidence type="ECO:0000313" key="4">
    <source>
        <dbReference type="Proteomes" id="UP001501326"/>
    </source>
</evidence>
<evidence type="ECO:0000313" key="3">
    <source>
        <dbReference type="EMBL" id="GAA2738552.1"/>
    </source>
</evidence>
<organism evidence="3 4">
    <name type="scientific">Pedococcus aerophilus</name>
    <dbReference type="NCBI Taxonomy" id="436356"/>
    <lineage>
        <taxon>Bacteria</taxon>
        <taxon>Bacillati</taxon>
        <taxon>Actinomycetota</taxon>
        <taxon>Actinomycetes</taxon>
        <taxon>Micrococcales</taxon>
        <taxon>Intrasporangiaceae</taxon>
        <taxon>Pedococcus</taxon>
    </lineage>
</organism>
<keyword evidence="4" id="KW-1185">Reference proteome</keyword>
<evidence type="ECO:0000256" key="1">
    <source>
        <dbReference type="SAM" id="MobiDB-lite"/>
    </source>
</evidence>
<accession>A0ABN3UU73</accession>
<reference evidence="3 4" key="1">
    <citation type="journal article" date="2019" name="Int. J. Syst. Evol. Microbiol.">
        <title>The Global Catalogue of Microorganisms (GCM) 10K type strain sequencing project: providing services to taxonomists for standard genome sequencing and annotation.</title>
        <authorList>
            <consortium name="The Broad Institute Genomics Platform"/>
            <consortium name="The Broad Institute Genome Sequencing Center for Infectious Disease"/>
            <person name="Wu L."/>
            <person name="Ma J."/>
        </authorList>
    </citation>
    <scope>NUCLEOTIDE SEQUENCE [LARGE SCALE GENOMIC DNA]</scope>
    <source>
        <strain evidence="3 4">JCM 16378</strain>
    </source>
</reference>
<dbReference type="InterPro" id="IPR024344">
    <property type="entry name" value="MDMPI_metal-binding"/>
</dbReference>
<gene>
    <name evidence="3" type="ORF">GCM10009867_30330</name>
</gene>
<dbReference type="NCBIfam" id="TIGR03083">
    <property type="entry name" value="maleylpyruvate isomerase family mycothiol-dependent enzyme"/>
    <property type="match status" value="1"/>
</dbReference>
<evidence type="ECO:0000259" key="2">
    <source>
        <dbReference type="Pfam" id="PF11716"/>
    </source>
</evidence>
<dbReference type="SUPFAM" id="SSF109854">
    <property type="entry name" value="DinB/YfiT-like putative metalloenzymes"/>
    <property type="match status" value="1"/>
</dbReference>
<dbReference type="InterPro" id="IPR017517">
    <property type="entry name" value="Maleyloyr_isom"/>
</dbReference>
<feature type="domain" description="Mycothiol-dependent maleylpyruvate isomerase metal-binding" evidence="2">
    <location>
        <begin position="19"/>
        <end position="135"/>
    </location>
</feature>
<keyword evidence="3" id="KW-0413">Isomerase</keyword>
<comment type="caution">
    <text evidence="3">The sequence shown here is derived from an EMBL/GenBank/DDBJ whole genome shotgun (WGS) entry which is preliminary data.</text>
</comment>
<protein>
    <submittedName>
        <fullName evidence="3">Maleylpyruvate isomerase family mycothiol-dependent enzyme</fullName>
    </submittedName>
</protein>
<dbReference type="RefSeq" id="WP_344194953.1">
    <property type="nucleotide sequence ID" value="NZ_BAAARN010000004.1"/>
</dbReference>
<sequence length="196" mass="20797">MSLPGASPPTPRAVELLDRAVGYTRGCLAQVTPEALGRATPCAGWTLLDLLVHMDDSLAAMGEAARSPSLSLAPVAGASDARSLLVSIRQRACGLVAQWLPPAQDTVRLGPADLARETLGAVGALEIALHGWDVAMALGLDRPIPPTLAMDLWPWARDHITDEDRPIRFAAPPEVPTWAPPQTRLLAQAGRRDDVT</sequence>
<dbReference type="GO" id="GO:0016853">
    <property type="term" value="F:isomerase activity"/>
    <property type="evidence" value="ECO:0007669"/>
    <property type="project" value="UniProtKB-KW"/>
</dbReference>